<dbReference type="PANTHER" id="PTHR36836:SF1">
    <property type="entry name" value="COLANIC ACID BIOSYNTHESIS PROTEIN WCAK"/>
    <property type="match status" value="1"/>
</dbReference>
<dbReference type="Proteomes" id="UP000624041">
    <property type="component" value="Unassembled WGS sequence"/>
</dbReference>
<dbReference type="InterPro" id="IPR007345">
    <property type="entry name" value="Polysacch_pyruvyl_Trfase"/>
</dbReference>
<evidence type="ECO:0000259" key="1">
    <source>
        <dbReference type="Pfam" id="PF04230"/>
    </source>
</evidence>
<name>A0A917Y4R3_9BACI</name>
<comment type="caution">
    <text evidence="2">The sequence shown here is derived from an EMBL/GenBank/DDBJ whole genome shotgun (WGS) entry which is preliminary data.</text>
</comment>
<accession>A0A917Y4R3</accession>
<gene>
    <name evidence="2" type="ORF">GCM10007971_37270</name>
</gene>
<dbReference type="EMBL" id="BMOS01000050">
    <property type="protein sequence ID" value="GGN66891.1"/>
    <property type="molecule type" value="Genomic_DNA"/>
</dbReference>
<proteinExistence type="predicted"/>
<evidence type="ECO:0000313" key="3">
    <source>
        <dbReference type="Proteomes" id="UP000624041"/>
    </source>
</evidence>
<evidence type="ECO:0000313" key="2">
    <source>
        <dbReference type="EMBL" id="GGN66891.1"/>
    </source>
</evidence>
<reference evidence="2" key="2">
    <citation type="submission" date="2020-09" db="EMBL/GenBank/DDBJ databases">
        <authorList>
            <person name="Sun Q."/>
            <person name="Ohkuma M."/>
        </authorList>
    </citation>
    <scope>NUCLEOTIDE SEQUENCE</scope>
    <source>
        <strain evidence="2">JCM 17251</strain>
    </source>
</reference>
<dbReference type="PANTHER" id="PTHR36836">
    <property type="entry name" value="COLANIC ACID BIOSYNTHESIS PROTEIN WCAK"/>
    <property type="match status" value="1"/>
</dbReference>
<keyword evidence="3" id="KW-1185">Reference proteome</keyword>
<organism evidence="2 3">
    <name type="scientific">Oceanobacillus indicireducens</name>
    <dbReference type="NCBI Taxonomy" id="1004261"/>
    <lineage>
        <taxon>Bacteria</taxon>
        <taxon>Bacillati</taxon>
        <taxon>Bacillota</taxon>
        <taxon>Bacilli</taxon>
        <taxon>Bacillales</taxon>
        <taxon>Bacillaceae</taxon>
        <taxon>Oceanobacillus</taxon>
    </lineage>
</organism>
<dbReference type="Pfam" id="PF04230">
    <property type="entry name" value="PS_pyruv_trans"/>
    <property type="match status" value="1"/>
</dbReference>
<feature type="domain" description="Polysaccharide pyruvyl transferase" evidence="1">
    <location>
        <begin position="13"/>
        <end position="301"/>
    </location>
</feature>
<reference evidence="2" key="1">
    <citation type="journal article" date="2014" name="Int. J. Syst. Evol. Microbiol.">
        <title>Complete genome sequence of Corynebacterium casei LMG S-19264T (=DSM 44701T), isolated from a smear-ripened cheese.</title>
        <authorList>
            <consortium name="US DOE Joint Genome Institute (JGI-PGF)"/>
            <person name="Walter F."/>
            <person name="Albersmeier A."/>
            <person name="Kalinowski J."/>
            <person name="Ruckert C."/>
        </authorList>
    </citation>
    <scope>NUCLEOTIDE SEQUENCE</scope>
    <source>
        <strain evidence="2">JCM 17251</strain>
    </source>
</reference>
<dbReference type="AlphaFoldDB" id="A0A917Y4R3"/>
<sequence>MKKVMVYAYTKLNLGDDLFLKILFDRYPETNFVLVAREKYQEVFKQENVKVYSSNNIFLRGINYIMRKTKKNYVNNKVISDKCDAAVYIGGSIFQQRDNWELDVTKRRNLLIKNQPFYVLGANFGPYNNENFYSEYRKLISKYEDICFRDTYSYHLFQDLDNVRIADDIVFSLNTVTNSSESAEKNVVISVIKPSYRPHLSGYDDIYYEKIRDISIEFIKKGFGITLMSFCKHEGDEEAIKEILKLIPQKCIRYVKQYNYRGNMSESLDIISCSSLVIGTRFHAMILGWVFNKPVVPIAYSEKITNVMKDVNFKGLFTDFENLWKLNPSDVVKSEQTNIVDITKQREKSKDHFKELDKLLMKSL</sequence>
<protein>
    <recommendedName>
        <fullName evidence="1">Polysaccharide pyruvyl transferase domain-containing protein</fullName>
    </recommendedName>
</protein>
<dbReference type="RefSeq" id="WP_188859626.1">
    <property type="nucleotide sequence ID" value="NZ_BMOS01000050.1"/>
</dbReference>